<dbReference type="RefSeq" id="WP_050535153.1">
    <property type="nucleotide sequence ID" value="NZ_CTKE01000013.1"/>
</dbReference>
<dbReference type="OrthoDB" id="6625042at2"/>
<gene>
    <name evidence="1" type="ORF">ERS008555_02712</name>
</gene>
<sequence length="461" mass="53619">MHNYLFKFVSSDCGSGKTYKLIQKTKASTEKVIIVQGTQKLCNQTYNDFADPIMVKLIISDEVQNVYDSVVDFLLNPSHRVLILCDVTFLQIKDISLLKSWKIYLDDVVSFHKFKNVNTEQKELVEKHLFHSYEGVSDNHVTAKPVTDFDDEVVAGAAGVFKFVKQYDYFLFNAGFFEKIGATDQYKRTKDQLQVMSWVNLNRFSSLDITFMAHDFENTLMFLSSPESFEATTLSGLRSRSKPVEQRMRVHYFSDVPLTRSLRDNSPEQFEKVLTWVNANVPKYIFTLNSDQSKDALNGTYITPKSRGDNEYQDYNAAVWLASMKPSNIEVKQVELMFKINRHQITQAREYEELYQFVQRTALRNFESDEEVDVYVFDKQQALSLSNNPFFIDLGIEVTNSVKVGSTFEPLHMTNSEKQAYKRIKNFTTKGSFDSWMNKKSQLSMSNRVREHFYSKWFSHQ</sequence>
<evidence type="ECO:0000313" key="2">
    <source>
        <dbReference type="Proteomes" id="UP000042054"/>
    </source>
</evidence>
<dbReference type="Proteomes" id="UP000042054">
    <property type="component" value="Unassembled WGS sequence"/>
</dbReference>
<name>A0A0U1HUT7_YERRO</name>
<accession>A0A0U1HUT7</accession>
<dbReference type="EMBL" id="CTKE01000013">
    <property type="protein sequence ID" value="CQI92615.1"/>
    <property type="molecule type" value="Genomic_DNA"/>
</dbReference>
<dbReference type="AlphaFoldDB" id="A0A0U1HUT7"/>
<proteinExistence type="predicted"/>
<organism evidence="1 2">
    <name type="scientific">Yersinia rohdei</name>
    <dbReference type="NCBI Taxonomy" id="29485"/>
    <lineage>
        <taxon>Bacteria</taxon>
        <taxon>Pseudomonadati</taxon>
        <taxon>Pseudomonadota</taxon>
        <taxon>Gammaproteobacteria</taxon>
        <taxon>Enterobacterales</taxon>
        <taxon>Yersiniaceae</taxon>
        <taxon>Yersinia</taxon>
    </lineage>
</organism>
<evidence type="ECO:0000313" key="1">
    <source>
        <dbReference type="EMBL" id="CQI92615.1"/>
    </source>
</evidence>
<protein>
    <submittedName>
        <fullName evidence="1">Uncharacterized protein</fullName>
    </submittedName>
</protein>
<reference evidence="1 2" key="1">
    <citation type="submission" date="2015-03" db="EMBL/GenBank/DDBJ databases">
        <authorList>
            <person name="Murphy D."/>
        </authorList>
    </citation>
    <scope>NUCLEOTIDE SEQUENCE [LARGE SCALE GENOMIC DNA]</scope>
    <source>
        <strain evidence="1 2">68/02</strain>
    </source>
</reference>